<keyword evidence="3" id="KW-1185">Reference proteome</keyword>
<reference evidence="2 3" key="1">
    <citation type="journal article" date="2019" name="Nat. Ecol. Evol.">
        <title>Megaphylogeny resolves global patterns of mushroom evolution.</title>
        <authorList>
            <person name="Varga T."/>
            <person name="Krizsan K."/>
            <person name="Foldi C."/>
            <person name="Dima B."/>
            <person name="Sanchez-Garcia M."/>
            <person name="Sanchez-Ramirez S."/>
            <person name="Szollosi G.J."/>
            <person name="Szarkandi J.G."/>
            <person name="Papp V."/>
            <person name="Albert L."/>
            <person name="Andreopoulos W."/>
            <person name="Angelini C."/>
            <person name="Antonin V."/>
            <person name="Barry K.W."/>
            <person name="Bougher N.L."/>
            <person name="Buchanan P."/>
            <person name="Buyck B."/>
            <person name="Bense V."/>
            <person name="Catcheside P."/>
            <person name="Chovatia M."/>
            <person name="Cooper J."/>
            <person name="Damon W."/>
            <person name="Desjardin D."/>
            <person name="Finy P."/>
            <person name="Geml J."/>
            <person name="Haridas S."/>
            <person name="Hughes K."/>
            <person name="Justo A."/>
            <person name="Karasinski D."/>
            <person name="Kautmanova I."/>
            <person name="Kiss B."/>
            <person name="Kocsube S."/>
            <person name="Kotiranta H."/>
            <person name="LaButti K.M."/>
            <person name="Lechner B.E."/>
            <person name="Liimatainen K."/>
            <person name="Lipzen A."/>
            <person name="Lukacs Z."/>
            <person name="Mihaltcheva S."/>
            <person name="Morgado L.N."/>
            <person name="Niskanen T."/>
            <person name="Noordeloos M.E."/>
            <person name="Ohm R.A."/>
            <person name="Ortiz-Santana B."/>
            <person name="Ovrebo C."/>
            <person name="Racz N."/>
            <person name="Riley R."/>
            <person name="Savchenko A."/>
            <person name="Shiryaev A."/>
            <person name="Soop K."/>
            <person name="Spirin V."/>
            <person name="Szebenyi C."/>
            <person name="Tomsovsky M."/>
            <person name="Tulloss R.E."/>
            <person name="Uehling J."/>
            <person name="Grigoriev I.V."/>
            <person name="Vagvolgyi C."/>
            <person name="Papp T."/>
            <person name="Martin F.M."/>
            <person name="Miettinen O."/>
            <person name="Hibbett D.S."/>
            <person name="Nagy L.G."/>
        </authorList>
    </citation>
    <scope>NUCLEOTIDE SEQUENCE [LARGE SCALE GENOMIC DNA]</scope>
    <source>
        <strain evidence="2 3">CBS 309.79</strain>
    </source>
</reference>
<dbReference type="PANTHER" id="PTHR40616">
    <property type="entry name" value="LINALOOL DEHYDRATASE_ISOMERASE DOMAIN-CONTAINING PROTEIN"/>
    <property type="match status" value="1"/>
</dbReference>
<organism evidence="2 3">
    <name type="scientific">Pterulicium gracile</name>
    <dbReference type="NCBI Taxonomy" id="1884261"/>
    <lineage>
        <taxon>Eukaryota</taxon>
        <taxon>Fungi</taxon>
        <taxon>Dikarya</taxon>
        <taxon>Basidiomycota</taxon>
        <taxon>Agaricomycotina</taxon>
        <taxon>Agaricomycetes</taxon>
        <taxon>Agaricomycetidae</taxon>
        <taxon>Agaricales</taxon>
        <taxon>Pleurotineae</taxon>
        <taxon>Pterulaceae</taxon>
        <taxon>Pterulicium</taxon>
    </lineage>
</organism>
<sequence length="551" mass="60846">MLKPLLQLLIFLQCFLLPAGAAYLDTLPKNQRDVFDYAMKTLDAEYPKTPPFVFNQVRYGVWYGVGLLARNQGNDSTRAAEIFTAAFKYQYKNPADKWYGTFKVRPTDANPQPGGAIYSAYDPNMGLFVSTSFIIALEEFGDLLSEDLKGTIKESMRNATIGDGYRVGGVDRDNLRPPYSNPWYMRVMTTTYVGAMLEDKNHTHWGDVWAKESSNLFNQYNSMSEFNSGTYTGVSLYALSLWGYMPKSSVAYQTTPKMIEDTWRHLGEIWNPTLHTLGGPFDRSFGFDLRKYWGILGAQAAGLLGGIENGTAPVPNPPSSGTHLADIAAFVLTPLTSKFHDPLISSAVRQRFVALEEPHSYKAQAISPPYDRPGFGPRNYTTWTDHGLSVGGLEVDEENAGGPFFATGSFTPGLIQWDTGVAKAYIGWLSYHPSSGSTSAVASNTTLTISYPPSRAWPNTSAKSSVFNFRVSTFPDVPGFIFNQSTIRDDGSASLPGLNIKFTGDFINLANRTVVSSGTGVYQDRRYWTIGLPIKQGVQGVPRVVVEFEKV</sequence>
<name>A0A5C3QR84_9AGAR</name>
<dbReference type="Proteomes" id="UP000305067">
    <property type="component" value="Unassembled WGS sequence"/>
</dbReference>
<keyword evidence="1" id="KW-0732">Signal</keyword>
<dbReference type="PANTHER" id="PTHR40616:SF1">
    <property type="entry name" value="LINALOOL DEHYDRATASE_ISOMERASE DOMAIN-CONTAINING PROTEIN"/>
    <property type="match status" value="1"/>
</dbReference>
<evidence type="ECO:0000256" key="1">
    <source>
        <dbReference type="SAM" id="SignalP"/>
    </source>
</evidence>
<accession>A0A5C3QR84</accession>
<dbReference type="EMBL" id="ML178821">
    <property type="protein sequence ID" value="TFL02789.1"/>
    <property type="molecule type" value="Genomic_DNA"/>
</dbReference>
<dbReference type="AlphaFoldDB" id="A0A5C3QR84"/>
<dbReference type="STRING" id="1884261.A0A5C3QR84"/>
<proteinExistence type="predicted"/>
<dbReference type="OrthoDB" id="2580323at2759"/>
<gene>
    <name evidence="2" type="ORF">BDV98DRAFT_591621</name>
</gene>
<feature type="signal peptide" evidence="1">
    <location>
        <begin position="1"/>
        <end position="21"/>
    </location>
</feature>
<feature type="chain" id="PRO_5023019812" evidence="1">
    <location>
        <begin position="22"/>
        <end position="551"/>
    </location>
</feature>
<protein>
    <submittedName>
        <fullName evidence="2">Uncharacterized protein</fullName>
    </submittedName>
</protein>
<evidence type="ECO:0000313" key="2">
    <source>
        <dbReference type="EMBL" id="TFL02789.1"/>
    </source>
</evidence>
<evidence type="ECO:0000313" key="3">
    <source>
        <dbReference type="Proteomes" id="UP000305067"/>
    </source>
</evidence>